<dbReference type="InterPro" id="IPR017926">
    <property type="entry name" value="GATASE"/>
</dbReference>
<organism evidence="2 3">
    <name type="scientific">Lutimaribacter saemankumensis</name>
    <dbReference type="NCBI Taxonomy" id="490829"/>
    <lineage>
        <taxon>Bacteria</taxon>
        <taxon>Pseudomonadati</taxon>
        <taxon>Pseudomonadota</taxon>
        <taxon>Alphaproteobacteria</taxon>
        <taxon>Rhodobacterales</taxon>
        <taxon>Roseobacteraceae</taxon>
        <taxon>Lutimaribacter</taxon>
    </lineage>
</organism>
<evidence type="ECO:0000313" key="3">
    <source>
        <dbReference type="Proteomes" id="UP000199340"/>
    </source>
</evidence>
<accession>A0A1G8GMK1</accession>
<dbReference type="NCBIfam" id="NF005743">
    <property type="entry name" value="PRK07567.1"/>
    <property type="match status" value="1"/>
</dbReference>
<dbReference type="GO" id="GO:0005829">
    <property type="term" value="C:cytosol"/>
    <property type="evidence" value="ECO:0007669"/>
    <property type="project" value="TreeGrafter"/>
</dbReference>
<dbReference type="Proteomes" id="UP000199340">
    <property type="component" value="Unassembled WGS sequence"/>
</dbReference>
<dbReference type="CDD" id="cd01741">
    <property type="entry name" value="GATase1_1"/>
    <property type="match status" value="1"/>
</dbReference>
<gene>
    <name evidence="2" type="ORF">SAMN05421850_101155</name>
</gene>
<dbReference type="AlphaFoldDB" id="A0A1G8GMK1"/>
<dbReference type="PANTHER" id="PTHR42695:SF5">
    <property type="entry name" value="GLUTAMINE AMIDOTRANSFERASE YLR126C-RELATED"/>
    <property type="match status" value="1"/>
</dbReference>
<name>A0A1G8GMK1_9RHOB</name>
<reference evidence="2 3" key="1">
    <citation type="submission" date="2016-10" db="EMBL/GenBank/DDBJ databases">
        <authorList>
            <person name="de Groot N.N."/>
        </authorList>
    </citation>
    <scope>NUCLEOTIDE SEQUENCE [LARGE SCALE GENOMIC DNA]</scope>
    <source>
        <strain evidence="2 3">DSM 28010</strain>
    </source>
</reference>
<dbReference type="PROSITE" id="PS51273">
    <property type="entry name" value="GATASE_TYPE_1"/>
    <property type="match status" value="1"/>
</dbReference>
<proteinExistence type="predicted"/>
<dbReference type="STRING" id="490829.SAMN05421850_101155"/>
<evidence type="ECO:0000259" key="1">
    <source>
        <dbReference type="Pfam" id="PF00117"/>
    </source>
</evidence>
<dbReference type="PANTHER" id="PTHR42695">
    <property type="entry name" value="GLUTAMINE AMIDOTRANSFERASE YLR126C-RELATED"/>
    <property type="match status" value="1"/>
</dbReference>
<keyword evidence="3" id="KW-1185">Reference proteome</keyword>
<protein>
    <submittedName>
        <fullName evidence="2">GMP synthase (Glutamine-hydrolysing)</fullName>
    </submittedName>
</protein>
<feature type="domain" description="Glutamine amidotransferase" evidence="1">
    <location>
        <begin position="49"/>
        <end position="201"/>
    </location>
</feature>
<evidence type="ECO:0000313" key="2">
    <source>
        <dbReference type="EMBL" id="SDH95648.1"/>
    </source>
</evidence>
<dbReference type="InterPro" id="IPR029062">
    <property type="entry name" value="Class_I_gatase-like"/>
</dbReference>
<dbReference type="InterPro" id="IPR044992">
    <property type="entry name" value="ChyE-like"/>
</dbReference>
<dbReference type="Pfam" id="PF00117">
    <property type="entry name" value="GATase"/>
    <property type="match status" value="1"/>
</dbReference>
<dbReference type="RefSeq" id="WP_090026938.1">
    <property type="nucleotide sequence ID" value="NZ_FNEB01000001.1"/>
</dbReference>
<dbReference type="OrthoDB" id="9794816at2"/>
<dbReference type="EMBL" id="FNEB01000001">
    <property type="protein sequence ID" value="SDH95648.1"/>
    <property type="molecule type" value="Genomic_DNA"/>
</dbReference>
<dbReference type="SUPFAM" id="SSF52317">
    <property type="entry name" value="Class I glutamine amidotransferase-like"/>
    <property type="match status" value="1"/>
</dbReference>
<sequence>MRPFLILQLRPETEASDDEYAAFLAKGGMSSAETHRIRLDQENLPGDIDLSDYSGVIVGGGPGCVSDAPEDKDPVEARIEEQILALMPAITESDTPFLGCCYGIGILAHHLGARVSKDNYGEPVGPVDCTMTQAAKDDPVMAGLPDRFAAFVGHKEAVQHLPDGAVHLLSSAPCPFQMIRVRRNIYATQFHPEADGAVFETRIRLYRNKGYFRPDEADDLIATCRAAHVDQPEKILRNFVARYRS</sequence>
<dbReference type="Gene3D" id="3.40.50.880">
    <property type="match status" value="1"/>
</dbReference>